<dbReference type="Proteomes" id="UP000270296">
    <property type="component" value="Unassembled WGS sequence"/>
</dbReference>
<dbReference type="EMBL" id="UZAM01008796">
    <property type="protein sequence ID" value="VDP06455.1"/>
    <property type="molecule type" value="Genomic_DNA"/>
</dbReference>
<keyword evidence="2" id="KW-1185">Reference proteome</keyword>
<evidence type="ECO:0000313" key="1">
    <source>
        <dbReference type="EMBL" id="VDP06455.1"/>
    </source>
</evidence>
<reference evidence="1 2" key="2">
    <citation type="submission" date="2018-11" db="EMBL/GenBank/DDBJ databases">
        <authorList>
            <consortium name="Pathogen Informatics"/>
        </authorList>
    </citation>
    <scope>NUCLEOTIDE SEQUENCE [LARGE SCALE GENOMIC DNA]</scope>
</reference>
<protein>
    <submittedName>
        <fullName evidence="3">DUF3730 domain-containing protein</fullName>
    </submittedName>
</protein>
<gene>
    <name evidence="1" type="ORF">SBAD_LOCUS5167</name>
</gene>
<dbReference type="InterPro" id="IPR016024">
    <property type="entry name" value="ARM-type_fold"/>
</dbReference>
<dbReference type="PANTHER" id="PTHR16356">
    <property type="entry name" value="TRANSMEMBRANE AND COILED-COIL DOMAIN-CONTAINING PROTEIN 6 TMCO6"/>
    <property type="match status" value="1"/>
</dbReference>
<sequence>MSSERVESFLRRLQETQRDAYLRKREVFGDAESPFLTDSVDWHKYVKCLRQKYGDGCYKALCIVKEAFDKCPTKAVSKFLAVDGSMHCLVGLLTTPMTEPRVQLKVAECLVSMTLADSNCCLLLCKAFSPYLGVLMSSKVPALEWRLLTAAGNLCMDVDANCVRILWKQGIFVAMSKFLDRDDDFLKESVLFAFQALVQKQIDDLNEQLAADRALMSRLYDVFDRASPSSDLCHLSSIILFRLAYWETMPRDADRSLKLIMKLDQALHCDPLPVRVVIPVVRSISIAFARRTEWPSTLAVMFAQITSKLLGSKFVPLRSETLWTLCNFAFSSLLHCEAFLPQVSDLLVSIMEVVNLSNSLEVAELTSTIITNLTLFLSERITNENAYLLLRCAAENLSNRMRTS</sequence>
<dbReference type="SUPFAM" id="SSF48371">
    <property type="entry name" value="ARM repeat"/>
    <property type="match status" value="1"/>
</dbReference>
<reference evidence="3" key="1">
    <citation type="submission" date="2016-06" db="UniProtKB">
        <authorList>
            <consortium name="WormBaseParasite"/>
        </authorList>
    </citation>
    <scope>IDENTIFICATION</scope>
</reference>
<dbReference type="OrthoDB" id="21522at2759"/>
<dbReference type="AlphaFoldDB" id="A0A183INH1"/>
<dbReference type="PANTHER" id="PTHR16356:SF1">
    <property type="entry name" value="TRANSMEMBRANE AND COILED-COIL DOMAIN-CONTAINING PROTEIN 6"/>
    <property type="match status" value="1"/>
</dbReference>
<dbReference type="Gene3D" id="1.25.10.10">
    <property type="entry name" value="Leucine-rich Repeat Variant"/>
    <property type="match status" value="1"/>
</dbReference>
<dbReference type="WBParaSite" id="SBAD_0000537701-mRNA-1">
    <property type="protein sequence ID" value="SBAD_0000537701-mRNA-1"/>
    <property type="gene ID" value="SBAD_0000537701"/>
</dbReference>
<organism evidence="3">
    <name type="scientific">Soboliphyme baturini</name>
    <dbReference type="NCBI Taxonomy" id="241478"/>
    <lineage>
        <taxon>Eukaryota</taxon>
        <taxon>Metazoa</taxon>
        <taxon>Ecdysozoa</taxon>
        <taxon>Nematoda</taxon>
        <taxon>Enoplea</taxon>
        <taxon>Dorylaimia</taxon>
        <taxon>Dioctophymatida</taxon>
        <taxon>Dioctophymatoidea</taxon>
        <taxon>Soboliphymatidae</taxon>
        <taxon>Soboliphyme</taxon>
    </lineage>
</organism>
<accession>A0A183INH1</accession>
<evidence type="ECO:0000313" key="3">
    <source>
        <dbReference type="WBParaSite" id="SBAD_0000537701-mRNA-1"/>
    </source>
</evidence>
<proteinExistence type="predicted"/>
<evidence type="ECO:0000313" key="2">
    <source>
        <dbReference type="Proteomes" id="UP000270296"/>
    </source>
</evidence>
<name>A0A183INH1_9BILA</name>
<dbReference type="InterPro" id="IPR011989">
    <property type="entry name" value="ARM-like"/>
</dbReference>